<evidence type="ECO:0000256" key="2">
    <source>
        <dbReference type="ARBA" id="ARBA00004496"/>
    </source>
</evidence>
<reference evidence="9 10" key="1">
    <citation type="journal article" date="2016" name="Sci. Rep.">
        <title>Peltaster fructicola genome reveals evolution from an invasive phytopathogen to an ectophytic parasite.</title>
        <authorList>
            <person name="Xu C."/>
            <person name="Chen H."/>
            <person name="Gleason M.L."/>
            <person name="Xu J.R."/>
            <person name="Liu H."/>
            <person name="Zhang R."/>
            <person name="Sun G."/>
        </authorList>
    </citation>
    <scope>NUCLEOTIDE SEQUENCE [LARGE SCALE GENOMIC DNA]</scope>
    <source>
        <strain evidence="9 10">LNHT1506</strain>
    </source>
</reference>
<dbReference type="EMBL" id="CP051140">
    <property type="protein sequence ID" value="QIW97056.1"/>
    <property type="molecule type" value="Genomic_DNA"/>
</dbReference>
<dbReference type="PANTHER" id="PTHR10855:SF2">
    <property type="entry name" value="COP9 SIGNALOSOME COMPLEX SUBUNIT 4"/>
    <property type="match status" value="1"/>
</dbReference>
<comment type="similarity">
    <text evidence="3">Belongs to the CSN4 family.</text>
</comment>
<organism evidence="9 10">
    <name type="scientific">Peltaster fructicola</name>
    <dbReference type="NCBI Taxonomy" id="286661"/>
    <lineage>
        <taxon>Eukaryota</taxon>
        <taxon>Fungi</taxon>
        <taxon>Dikarya</taxon>
        <taxon>Ascomycota</taxon>
        <taxon>Pezizomycotina</taxon>
        <taxon>Dothideomycetes</taxon>
        <taxon>Dothideomycetes incertae sedis</taxon>
        <taxon>Peltaster</taxon>
    </lineage>
</organism>
<name>A0A6H0XQM1_9PEZI</name>
<evidence type="ECO:0000313" key="10">
    <source>
        <dbReference type="Proteomes" id="UP000503462"/>
    </source>
</evidence>
<dbReference type="InterPro" id="IPR011990">
    <property type="entry name" value="TPR-like_helical_dom_sf"/>
</dbReference>
<proteinExistence type="inferred from homology"/>
<dbReference type="Gene3D" id="1.10.10.10">
    <property type="entry name" value="Winged helix-like DNA-binding domain superfamily/Winged helix DNA-binding domain"/>
    <property type="match status" value="1"/>
</dbReference>
<evidence type="ECO:0000259" key="8">
    <source>
        <dbReference type="PROSITE" id="PS50250"/>
    </source>
</evidence>
<dbReference type="InterPro" id="IPR036388">
    <property type="entry name" value="WH-like_DNA-bd_sf"/>
</dbReference>
<dbReference type="InterPro" id="IPR036390">
    <property type="entry name" value="WH_DNA-bd_sf"/>
</dbReference>
<dbReference type="PANTHER" id="PTHR10855">
    <property type="entry name" value="26S PROTEASOME NON-ATPASE REGULATORY SUBUNIT 12/COP9 SIGNALOSOME COMPLEX SUBUNIT 4"/>
    <property type="match status" value="1"/>
</dbReference>
<evidence type="ECO:0000256" key="6">
    <source>
        <dbReference type="ARBA" id="ARBA00022790"/>
    </source>
</evidence>
<sequence>MTTNITNQLEQLSRMGEAQQRNEGYNKVLQTILDAPEIEQPELLIAYVGSIISDQIGVLNSRPLLSTFVEAFRQAQNSVKLEAGPQIINLLNPRIVSYEQQDTDIKFILADAYEAEEDFANSAKTLQGITLDSTQRAISNDDKARTWIRIVRCYLEEDDPTNAVSYLNRIKQIIYNVTDQVTRLQFQLSQARISDSQRSFLDASAAYYTLSNETAIDEEERLHTLSAAITCAVLAPAGPLRARQLGTLYKDERALETPEYSILEKIYLDRLLTRAEVEAFAAGLKEHQLAKTSDGSTVLDKAVLEHNLLAVSRLYRNITFDNLGTLLGVEADRAETYAAGMIESNRLSGSIDQIDSVIHFNIRDGDRGAASAKMRAWDENIQNLAEEVEKVATLLQREEPQWYEAHVAA</sequence>
<evidence type="ECO:0000256" key="1">
    <source>
        <dbReference type="ARBA" id="ARBA00004123"/>
    </source>
</evidence>
<dbReference type="GO" id="GO:0008180">
    <property type="term" value="C:COP9 signalosome"/>
    <property type="evidence" value="ECO:0007669"/>
    <property type="project" value="UniProtKB-KW"/>
</dbReference>
<keyword evidence="10" id="KW-1185">Reference proteome</keyword>
<accession>A0A6H0XQM1</accession>
<comment type="subcellular location">
    <subcellularLocation>
        <location evidence="2">Cytoplasm</location>
    </subcellularLocation>
    <subcellularLocation>
        <location evidence="1">Nucleus</location>
    </subcellularLocation>
</comment>
<protein>
    <recommendedName>
        <fullName evidence="4">COP9 signalosome complex subunit 4</fullName>
    </recommendedName>
</protein>
<gene>
    <name evidence="9" type="ORF">AMS68_002574</name>
</gene>
<dbReference type="Pfam" id="PF01399">
    <property type="entry name" value="PCI"/>
    <property type="match status" value="1"/>
</dbReference>
<dbReference type="InterPro" id="IPR000717">
    <property type="entry name" value="PCI_dom"/>
</dbReference>
<evidence type="ECO:0000256" key="4">
    <source>
        <dbReference type="ARBA" id="ARBA00014881"/>
    </source>
</evidence>
<keyword evidence="5" id="KW-0963">Cytoplasm</keyword>
<dbReference type="OrthoDB" id="295656at2759"/>
<evidence type="ECO:0000256" key="3">
    <source>
        <dbReference type="ARBA" id="ARBA00010417"/>
    </source>
</evidence>
<dbReference type="SMART" id="SM00088">
    <property type="entry name" value="PINT"/>
    <property type="match status" value="1"/>
</dbReference>
<keyword evidence="6" id="KW-0736">Signalosome</keyword>
<keyword evidence="7" id="KW-0539">Nucleus</keyword>
<dbReference type="InterPro" id="IPR040134">
    <property type="entry name" value="PSMD12/CSN4"/>
</dbReference>
<dbReference type="Pfam" id="PF22241">
    <property type="entry name" value="PSMD12-CSN4_N"/>
    <property type="match status" value="1"/>
</dbReference>
<dbReference type="SUPFAM" id="SSF46785">
    <property type="entry name" value="Winged helix' DNA-binding domain"/>
    <property type="match status" value="1"/>
</dbReference>
<dbReference type="PROSITE" id="PS50250">
    <property type="entry name" value="PCI"/>
    <property type="match status" value="1"/>
</dbReference>
<dbReference type="Proteomes" id="UP000503462">
    <property type="component" value="Chromosome 2"/>
</dbReference>
<evidence type="ECO:0000256" key="7">
    <source>
        <dbReference type="ARBA" id="ARBA00023242"/>
    </source>
</evidence>
<feature type="domain" description="PCI" evidence="8">
    <location>
        <begin position="196"/>
        <end position="365"/>
    </location>
</feature>
<evidence type="ECO:0000256" key="5">
    <source>
        <dbReference type="ARBA" id="ARBA00022490"/>
    </source>
</evidence>
<dbReference type="InterPro" id="IPR054559">
    <property type="entry name" value="PSMD12-CSN4-like_N"/>
</dbReference>
<dbReference type="Gene3D" id="1.25.40.10">
    <property type="entry name" value="Tetratricopeptide repeat domain"/>
    <property type="match status" value="1"/>
</dbReference>
<evidence type="ECO:0000313" key="9">
    <source>
        <dbReference type="EMBL" id="QIW97056.1"/>
    </source>
</evidence>
<dbReference type="AlphaFoldDB" id="A0A6H0XQM1"/>
<dbReference type="GO" id="GO:0005829">
    <property type="term" value="C:cytosol"/>
    <property type="evidence" value="ECO:0007669"/>
    <property type="project" value="TreeGrafter"/>
</dbReference>